<evidence type="ECO:0000313" key="1">
    <source>
        <dbReference type="EMBL" id="CAI9954238.1"/>
    </source>
</evidence>
<accession>A0AA86V0R5</accession>
<sequence>MLLLYVSSFQVQCRTLQFPRNLYKEDSAMQVTGTEKGFNKFINNFVQNYKRIIGLKLPDQVFSLYLGFTSFDFQFKDITITGFNFDNVGINFYESQGNSFARVVNASFTLQLAWKLQQTTYPFITDSGTGTINVKNINANFLINTQ</sequence>
<reference evidence="2 3" key="2">
    <citation type="submission" date="2024-07" db="EMBL/GenBank/DDBJ databases">
        <authorList>
            <person name="Akdeniz Z."/>
        </authorList>
    </citation>
    <scope>NUCLEOTIDE SEQUENCE [LARGE SCALE GENOMIC DNA]</scope>
</reference>
<organism evidence="1">
    <name type="scientific">Hexamita inflata</name>
    <dbReference type="NCBI Taxonomy" id="28002"/>
    <lineage>
        <taxon>Eukaryota</taxon>
        <taxon>Metamonada</taxon>
        <taxon>Diplomonadida</taxon>
        <taxon>Hexamitidae</taxon>
        <taxon>Hexamitinae</taxon>
        <taxon>Hexamita</taxon>
    </lineage>
</organism>
<dbReference type="EMBL" id="CAXDID020000475">
    <property type="protein sequence ID" value="CAL6095306.1"/>
    <property type="molecule type" value="Genomic_DNA"/>
</dbReference>
<dbReference type="Gene3D" id="3.15.10.10">
    <property type="entry name" value="Bactericidal permeability-increasing protein, domain 1"/>
    <property type="match status" value="1"/>
</dbReference>
<reference evidence="1" key="1">
    <citation type="submission" date="2023-06" db="EMBL/GenBank/DDBJ databases">
        <authorList>
            <person name="Kurt Z."/>
        </authorList>
    </citation>
    <scope>NUCLEOTIDE SEQUENCE</scope>
</reference>
<proteinExistence type="predicted"/>
<protein>
    <submittedName>
        <fullName evidence="1">BPI-like protein</fullName>
    </submittedName>
    <submittedName>
        <fullName evidence="2">BPI-like_protein</fullName>
    </submittedName>
</protein>
<name>A0AA86V0R5_9EUKA</name>
<evidence type="ECO:0000313" key="2">
    <source>
        <dbReference type="EMBL" id="CAL6095306.1"/>
    </source>
</evidence>
<evidence type="ECO:0000313" key="3">
    <source>
        <dbReference type="Proteomes" id="UP001642409"/>
    </source>
</evidence>
<gene>
    <name evidence="1" type="ORF">HINF_LOCUS41883</name>
    <name evidence="2" type="ORF">HINF_LOCUS67884</name>
</gene>
<dbReference type="Proteomes" id="UP001642409">
    <property type="component" value="Unassembled WGS sequence"/>
</dbReference>
<dbReference type="AlphaFoldDB" id="A0AA86V0R5"/>
<keyword evidence="3" id="KW-1185">Reference proteome</keyword>
<comment type="caution">
    <text evidence="1">The sequence shown here is derived from an EMBL/GenBank/DDBJ whole genome shotgun (WGS) entry which is preliminary data.</text>
</comment>
<dbReference type="EMBL" id="CATOUU010000846">
    <property type="protein sequence ID" value="CAI9954238.1"/>
    <property type="molecule type" value="Genomic_DNA"/>
</dbReference>